<evidence type="ECO:0000259" key="2">
    <source>
        <dbReference type="Pfam" id="PF03787"/>
    </source>
</evidence>
<evidence type="ECO:0000313" key="4">
    <source>
        <dbReference type="Proteomes" id="UP000825123"/>
    </source>
</evidence>
<dbReference type="EMBL" id="AP024597">
    <property type="protein sequence ID" value="BCU68782.1"/>
    <property type="molecule type" value="Genomic_DNA"/>
</dbReference>
<protein>
    <recommendedName>
        <fullName evidence="2">CRISPR type III-associated protein domain-containing protein</fullName>
    </recommendedName>
</protein>
<dbReference type="GO" id="GO:0051607">
    <property type="term" value="P:defense response to virus"/>
    <property type="evidence" value="ECO:0007669"/>
    <property type="project" value="UniProtKB-KW"/>
</dbReference>
<proteinExistence type="predicted"/>
<evidence type="ECO:0000256" key="1">
    <source>
        <dbReference type="ARBA" id="ARBA00023118"/>
    </source>
</evidence>
<dbReference type="AlphaFoldDB" id="A0A8D5U496"/>
<dbReference type="Pfam" id="PF03787">
    <property type="entry name" value="RAMPs"/>
    <property type="match status" value="1"/>
</dbReference>
<keyword evidence="1" id="KW-0051">Antiviral defense</keyword>
<organism evidence="3 4">
    <name type="scientific">Stygiolobus caldivivus</name>
    <dbReference type="NCBI Taxonomy" id="2824673"/>
    <lineage>
        <taxon>Archaea</taxon>
        <taxon>Thermoproteota</taxon>
        <taxon>Thermoprotei</taxon>
        <taxon>Sulfolobales</taxon>
        <taxon>Sulfolobaceae</taxon>
        <taxon>Stygiolobus</taxon>
    </lineage>
</organism>
<sequence length="424" mass="49068">MVVKVIEEVAKIEEVVNKLINDRREVISFINVTPWWGGNEFGYTFDDDGNVTYPTANGIVGKTRWFMRNIIAQALSRDNFSEVDERYLKELGTLNNKSKITVRVIKERGDVEPHYFTKEEAACAFKRSLKLDKSICHNKDTLCNLGSLSPIDEYLMYFCVPRFNLVHLGQNGPEFYYYNQPARPRSIRIKVEVINNGASKEFFEFFKMSLIFTMKYMGIGRAATRGFGRFVPENQSGQSSLDEELGKLYSLLKPIIKNDEVRPLNLEKISRPCLFNYRNDNFLPIYGQNPIVYLIAIGNATLKVAWKRFEGKPYKDHGYNYHTWTLGLPRGQGRLGYSIKKEEDREKEDKGRRISYITLSPKCDGYTCEEIYLIPFIYEEEEAKKLIHRGKHDREKEVVKGNVRSYVEKALKQIKLMLSGGSDA</sequence>
<dbReference type="KEGG" id="csty:KN1_00790"/>
<gene>
    <name evidence="3" type="ORF">KN1_00790</name>
</gene>
<evidence type="ECO:0000313" key="3">
    <source>
        <dbReference type="EMBL" id="BCU68782.1"/>
    </source>
</evidence>
<dbReference type="InterPro" id="IPR005537">
    <property type="entry name" value="RAMP_III_fam"/>
</dbReference>
<keyword evidence="4" id="KW-1185">Reference proteome</keyword>
<accession>A0A8D5U496</accession>
<reference evidence="3 4" key="1">
    <citation type="submission" date="2021-04" db="EMBL/GenBank/DDBJ databases">
        <title>Complete genome sequence of Stygiolobus sp. KN-1.</title>
        <authorList>
            <person name="Nakamura K."/>
            <person name="Sakai H."/>
            <person name="Kurosawa N."/>
        </authorList>
    </citation>
    <scope>NUCLEOTIDE SEQUENCE [LARGE SCALE GENOMIC DNA]</scope>
    <source>
        <strain evidence="3 4">KN-1</strain>
    </source>
</reference>
<feature type="domain" description="CRISPR type III-associated protein" evidence="2">
    <location>
        <begin position="32"/>
        <end position="230"/>
    </location>
</feature>
<dbReference type="Proteomes" id="UP000825123">
    <property type="component" value="Chromosome"/>
</dbReference>
<name>A0A8D5U496_9CREN</name>